<sequence>MADEKAKKDKEVIEVTNNIEENPANNEEIIPIKKASPIKVFFANFIDGLIMYAISLVGVSALDFIMRATIGYYIKNKSSMTTMIFLIVAIIYPTIMEVSKKGCTVGQKQYDFKLFKIK</sequence>
<evidence type="ECO:0000313" key="7">
    <source>
        <dbReference type="EMBL" id="OFI06301.1"/>
    </source>
</evidence>
<evidence type="ECO:0000313" key="8">
    <source>
        <dbReference type="Proteomes" id="UP000175744"/>
    </source>
</evidence>
<organism evidence="7 8">
    <name type="scientific">Clostridium acetireducens DSM 10703</name>
    <dbReference type="NCBI Taxonomy" id="1121290"/>
    <lineage>
        <taxon>Bacteria</taxon>
        <taxon>Bacillati</taxon>
        <taxon>Bacillota</taxon>
        <taxon>Clostridia</taxon>
        <taxon>Eubacteriales</taxon>
        <taxon>Clostridiaceae</taxon>
        <taxon>Clostridium</taxon>
    </lineage>
</organism>
<evidence type="ECO:0000259" key="6">
    <source>
        <dbReference type="Pfam" id="PF06271"/>
    </source>
</evidence>
<dbReference type="Proteomes" id="UP000175744">
    <property type="component" value="Unassembled WGS sequence"/>
</dbReference>
<keyword evidence="4 5" id="KW-0472">Membrane</keyword>
<dbReference type="OrthoDB" id="10011633at2"/>
<gene>
    <name evidence="7" type="ORF">CLOACE_10740</name>
</gene>
<keyword evidence="2 5" id="KW-0812">Transmembrane</keyword>
<proteinExistence type="predicted"/>
<feature type="transmembrane region" description="Helical" evidence="5">
    <location>
        <begin position="49"/>
        <end position="74"/>
    </location>
</feature>
<evidence type="ECO:0000256" key="3">
    <source>
        <dbReference type="ARBA" id="ARBA00022989"/>
    </source>
</evidence>
<evidence type="ECO:0000256" key="2">
    <source>
        <dbReference type="ARBA" id="ARBA00022692"/>
    </source>
</evidence>
<accession>A0A1E8EZ95</accession>
<dbReference type="EMBL" id="LZFO01000012">
    <property type="protein sequence ID" value="OFI06301.1"/>
    <property type="molecule type" value="Genomic_DNA"/>
</dbReference>
<dbReference type="Pfam" id="PF06271">
    <property type="entry name" value="RDD"/>
    <property type="match status" value="1"/>
</dbReference>
<dbReference type="AlphaFoldDB" id="A0A1E8EZ95"/>
<dbReference type="STRING" id="1121290.CLAOCE_10740"/>
<dbReference type="RefSeq" id="WP_070110005.1">
    <property type="nucleotide sequence ID" value="NZ_LZFO01000012.1"/>
</dbReference>
<dbReference type="InterPro" id="IPR010432">
    <property type="entry name" value="RDD"/>
</dbReference>
<protein>
    <submittedName>
        <fullName evidence="7">RDD family protein</fullName>
    </submittedName>
</protein>
<comment type="caution">
    <text evidence="7">The sequence shown here is derived from an EMBL/GenBank/DDBJ whole genome shotgun (WGS) entry which is preliminary data.</text>
</comment>
<evidence type="ECO:0000256" key="1">
    <source>
        <dbReference type="ARBA" id="ARBA00004141"/>
    </source>
</evidence>
<name>A0A1E8EZ95_9CLOT</name>
<evidence type="ECO:0000256" key="4">
    <source>
        <dbReference type="ARBA" id="ARBA00023136"/>
    </source>
</evidence>
<evidence type="ECO:0000256" key="5">
    <source>
        <dbReference type="SAM" id="Phobius"/>
    </source>
</evidence>
<reference evidence="7 8" key="1">
    <citation type="submission" date="2016-06" db="EMBL/GenBank/DDBJ databases">
        <title>Genome sequence of Clostridium acetireducens DSM 10703.</title>
        <authorList>
            <person name="Poehlein A."/>
            <person name="Fluechter S."/>
            <person name="Duerre P."/>
            <person name="Daniel R."/>
        </authorList>
    </citation>
    <scope>NUCLEOTIDE SEQUENCE [LARGE SCALE GENOMIC DNA]</scope>
    <source>
        <strain evidence="7 8">DSM 10703</strain>
    </source>
</reference>
<feature type="transmembrane region" description="Helical" evidence="5">
    <location>
        <begin position="80"/>
        <end position="98"/>
    </location>
</feature>
<feature type="domain" description="RDD" evidence="6">
    <location>
        <begin position="41"/>
        <end position="114"/>
    </location>
</feature>
<comment type="subcellular location">
    <subcellularLocation>
        <location evidence="1">Membrane</location>
        <topology evidence="1">Multi-pass membrane protein</topology>
    </subcellularLocation>
</comment>
<keyword evidence="8" id="KW-1185">Reference proteome</keyword>
<dbReference type="GO" id="GO:0016020">
    <property type="term" value="C:membrane"/>
    <property type="evidence" value="ECO:0007669"/>
    <property type="project" value="UniProtKB-SubCell"/>
</dbReference>
<keyword evidence="3 5" id="KW-1133">Transmembrane helix</keyword>